<gene>
    <name evidence="1" type="ORF">V5N11_003658</name>
</gene>
<dbReference type="Proteomes" id="UP001558713">
    <property type="component" value="Unassembled WGS sequence"/>
</dbReference>
<reference evidence="1 2" key="1">
    <citation type="submission" date="2024-04" db="EMBL/GenBank/DDBJ databases">
        <title>Genome assembly C_amara_ONT_v2.</title>
        <authorList>
            <person name="Yant L."/>
            <person name="Moore C."/>
            <person name="Slenker M."/>
        </authorList>
    </citation>
    <scope>NUCLEOTIDE SEQUENCE [LARGE SCALE GENOMIC DNA]</scope>
    <source>
        <tissue evidence="1">Leaf</tissue>
    </source>
</reference>
<keyword evidence="2" id="KW-1185">Reference proteome</keyword>
<evidence type="ECO:0000313" key="2">
    <source>
        <dbReference type="Proteomes" id="UP001558713"/>
    </source>
</evidence>
<protein>
    <submittedName>
        <fullName evidence="1">Nucleolin 1</fullName>
    </submittedName>
</protein>
<proteinExistence type="predicted"/>
<organism evidence="1 2">
    <name type="scientific">Cardamine amara subsp. amara</name>
    <dbReference type="NCBI Taxonomy" id="228776"/>
    <lineage>
        <taxon>Eukaryota</taxon>
        <taxon>Viridiplantae</taxon>
        <taxon>Streptophyta</taxon>
        <taxon>Embryophyta</taxon>
        <taxon>Tracheophyta</taxon>
        <taxon>Spermatophyta</taxon>
        <taxon>Magnoliopsida</taxon>
        <taxon>eudicotyledons</taxon>
        <taxon>Gunneridae</taxon>
        <taxon>Pentapetalae</taxon>
        <taxon>rosids</taxon>
        <taxon>malvids</taxon>
        <taxon>Brassicales</taxon>
        <taxon>Brassicaceae</taxon>
        <taxon>Cardamineae</taxon>
        <taxon>Cardamine</taxon>
    </lineage>
</organism>
<dbReference type="EMBL" id="JBANAX010000793">
    <property type="protein sequence ID" value="KAL1193245.1"/>
    <property type="molecule type" value="Genomic_DNA"/>
</dbReference>
<comment type="caution">
    <text evidence="1">The sequence shown here is derived from an EMBL/GenBank/DDBJ whole genome shotgun (WGS) entry which is preliminary data.</text>
</comment>
<evidence type="ECO:0000313" key="1">
    <source>
        <dbReference type="EMBL" id="KAL1193245.1"/>
    </source>
</evidence>
<dbReference type="AlphaFoldDB" id="A0ABD0ZW42"/>
<accession>A0ABD0ZW42</accession>
<sequence>MIFEGEDAKDKALAFDGTDVRGWIPIVKATLWQSYPFGSSVPRYEHCMMFVSGYDTGLAKIDIQIALCKHFSSCGEVTLVAVLPTSRASIMIEGERCEEKALHLNGSFMGAIGRNESCS</sequence>
<name>A0ABD0ZW42_CARAN</name>